<feature type="signal peptide" evidence="2">
    <location>
        <begin position="1"/>
        <end position="23"/>
    </location>
</feature>
<evidence type="ECO:0000313" key="4">
    <source>
        <dbReference type="Proteomes" id="UP001595935"/>
    </source>
</evidence>
<gene>
    <name evidence="3" type="ORF">ACFO5S_20395</name>
</gene>
<keyword evidence="4" id="KW-1185">Reference proteome</keyword>
<feature type="region of interest" description="Disordered" evidence="1">
    <location>
        <begin position="58"/>
        <end position="80"/>
    </location>
</feature>
<sequence>MRNKFYKIGFFLSASMFMSLVFVSCTNDEIETNESASTKLKVEAESSIQKIDSTKLNSGLMNINDTETDGDPSNPKPPRK</sequence>
<accession>A0ABV9PHT9</accession>
<keyword evidence="2" id="KW-0732">Signal</keyword>
<organism evidence="3 4">
    <name type="scientific">Flavobacterium branchiicola</name>
    <dbReference type="NCBI Taxonomy" id="1114875"/>
    <lineage>
        <taxon>Bacteria</taxon>
        <taxon>Pseudomonadati</taxon>
        <taxon>Bacteroidota</taxon>
        <taxon>Flavobacteriia</taxon>
        <taxon>Flavobacteriales</taxon>
        <taxon>Flavobacteriaceae</taxon>
        <taxon>Flavobacterium</taxon>
    </lineage>
</organism>
<feature type="chain" id="PRO_5046949948" description="Lipoprotein" evidence="2">
    <location>
        <begin position="24"/>
        <end position="80"/>
    </location>
</feature>
<dbReference type="PROSITE" id="PS51257">
    <property type="entry name" value="PROKAR_LIPOPROTEIN"/>
    <property type="match status" value="1"/>
</dbReference>
<dbReference type="EMBL" id="JBHSGV010000009">
    <property type="protein sequence ID" value="MFC4749824.1"/>
    <property type="molecule type" value="Genomic_DNA"/>
</dbReference>
<reference evidence="4" key="1">
    <citation type="journal article" date="2019" name="Int. J. Syst. Evol. Microbiol.">
        <title>The Global Catalogue of Microorganisms (GCM) 10K type strain sequencing project: providing services to taxonomists for standard genome sequencing and annotation.</title>
        <authorList>
            <consortium name="The Broad Institute Genomics Platform"/>
            <consortium name="The Broad Institute Genome Sequencing Center for Infectious Disease"/>
            <person name="Wu L."/>
            <person name="Ma J."/>
        </authorList>
    </citation>
    <scope>NUCLEOTIDE SEQUENCE [LARGE SCALE GENOMIC DNA]</scope>
    <source>
        <strain evidence="4">WYCCWR 13023</strain>
    </source>
</reference>
<dbReference type="RefSeq" id="WP_213259822.1">
    <property type="nucleotide sequence ID" value="NZ_JAGYWA010000009.1"/>
</dbReference>
<evidence type="ECO:0000256" key="1">
    <source>
        <dbReference type="SAM" id="MobiDB-lite"/>
    </source>
</evidence>
<evidence type="ECO:0000256" key="2">
    <source>
        <dbReference type="SAM" id="SignalP"/>
    </source>
</evidence>
<evidence type="ECO:0008006" key="5">
    <source>
        <dbReference type="Google" id="ProtNLM"/>
    </source>
</evidence>
<evidence type="ECO:0000313" key="3">
    <source>
        <dbReference type="EMBL" id="MFC4749824.1"/>
    </source>
</evidence>
<proteinExistence type="predicted"/>
<name>A0ABV9PHT9_9FLAO</name>
<protein>
    <recommendedName>
        <fullName evidence="5">Lipoprotein</fullName>
    </recommendedName>
</protein>
<comment type="caution">
    <text evidence="3">The sequence shown here is derived from an EMBL/GenBank/DDBJ whole genome shotgun (WGS) entry which is preliminary data.</text>
</comment>
<dbReference type="Proteomes" id="UP001595935">
    <property type="component" value="Unassembled WGS sequence"/>
</dbReference>